<dbReference type="Proteomes" id="UP000002630">
    <property type="component" value="Linkage Group LG05"/>
</dbReference>
<organism evidence="2 3">
    <name type="scientific">Ectocarpus siliculosus</name>
    <name type="common">Brown alga</name>
    <name type="synonym">Conferva siliculosa</name>
    <dbReference type="NCBI Taxonomy" id="2880"/>
    <lineage>
        <taxon>Eukaryota</taxon>
        <taxon>Sar</taxon>
        <taxon>Stramenopiles</taxon>
        <taxon>Ochrophyta</taxon>
        <taxon>PX clade</taxon>
        <taxon>Phaeophyceae</taxon>
        <taxon>Ectocarpales</taxon>
        <taxon>Ectocarpaceae</taxon>
        <taxon>Ectocarpus</taxon>
    </lineage>
</organism>
<dbReference type="InParanoid" id="D7FSD6"/>
<feature type="region of interest" description="Disordered" evidence="1">
    <location>
        <begin position="325"/>
        <end position="354"/>
    </location>
</feature>
<feature type="region of interest" description="Disordered" evidence="1">
    <location>
        <begin position="118"/>
        <end position="199"/>
    </location>
</feature>
<sequence length="400" mass="42455">MGAGASAAGMPLQERRDLYEDLKNKYTRSDLDNLAEEEKQAWLEVLDEREAGTAPAAVTAAETTAVAEPVKNGATGEQGVEVEKREADAAACSFNEENLSVSAPEVTVREAAAAAAALTGASSGRKSGWDLSGGGDTGVRPQEKHTRLSYLVGSDSSGDARENGGGGGGDLQAEGGDGAPADDDGGGSRRHSGKRGSAVVPNWRKAAEEVETPNELCVGDIVRVRDKELNGMWFEGVLTAIHDESTFEVELSGDDEDEEGCVQHITVGIDDVVRVMPWFCIEVGDMVECQLEGTMIWLRGTVVNIHLEQALYDVALESCEDGQADGRETYGENDVAGGGGDCEKKQGEASPNTMYRVPESSIRKVVSGRQAAAKRWKKMYLASCVTSAMGRLIGDFQRSS</sequence>
<evidence type="ECO:0000313" key="2">
    <source>
        <dbReference type="EMBL" id="CBJ31077.1"/>
    </source>
</evidence>
<dbReference type="OrthoDB" id="10382497at2759"/>
<reference evidence="2 3" key="1">
    <citation type="journal article" date="2010" name="Nature">
        <title>The Ectocarpus genome and the independent evolution of multicellularity in brown algae.</title>
        <authorList>
            <person name="Cock J.M."/>
            <person name="Sterck L."/>
            <person name="Rouze P."/>
            <person name="Scornet D."/>
            <person name="Allen A.E."/>
            <person name="Amoutzias G."/>
            <person name="Anthouard V."/>
            <person name="Artiguenave F."/>
            <person name="Aury J.M."/>
            <person name="Badger J.H."/>
            <person name="Beszteri B."/>
            <person name="Billiau K."/>
            <person name="Bonnet E."/>
            <person name="Bothwell J.H."/>
            <person name="Bowler C."/>
            <person name="Boyen C."/>
            <person name="Brownlee C."/>
            <person name="Carrano C.J."/>
            <person name="Charrier B."/>
            <person name="Cho G.Y."/>
            <person name="Coelho S.M."/>
            <person name="Collen J."/>
            <person name="Corre E."/>
            <person name="Da Silva C."/>
            <person name="Delage L."/>
            <person name="Delaroque N."/>
            <person name="Dittami S.M."/>
            <person name="Doulbeau S."/>
            <person name="Elias M."/>
            <person name="Farnham G."/>
            <person name="Gachon C.M."/>
            <person name="Gschloessl B."/>
            <person name="Heesch S."/>
            <person name="Jabbari K."/>
            <person name="Jubin C."/>
            <person name="Kawai H."/>
            <person name="Kimura K."/>
            <person name="Kloareg B."/>
            <person name="Kupper F.C."/>
            <person name="Lang D."/>
            <person name="Le Bail A."/>
            <person name="Leblanc C."/>
            <person name="Lerouge P."/>
            <person name="Lohr M."/>
            <person name="Lopez P.J."/>
            <person name="Martens C."/>
            <person name="Maumus F."/>
            <person name="Michel G."/>
            <person name="Miranda-Saavedra D."/>
            <person name="Morales J."/>
            <person name="Moreau H."/>
            <person name="Motomura T."/>
            <person name="Nagasato C."/>
            <person name="Napoli C.A."/>
            <person name="Nelson D.R."/>
            <person name="Nyvall-Collen P."/>
            <person name="Peters A.F."/>
            <person name="Pommier C."/>
            <person name="Potin P."/>
            <person name="Poulain J."/>
            <person name="Quesneville H."/>
            <person name="Read B."/>
            <person name="Rensing S.A."/>
            <person name="Ritter A."/>
            <person name="Rousvoal S."/>
            <person name="Samanta M."/>
            <person name="Samson G."/>
            <person name="Schroeder D.C."/>
            <person name="Segurens B."/>
            <person name="Strittmatter M."/>
            <person name="Tonon T."/>
            <person name="Tregear J.W."/>
            <person name="Valentin K."/>
            <person name="von Dassow P."/>
            <person name="Yamagishi T."/>
            <person name="Van de Peer Y."/>
            <person name="Wincker P."/>
        </authorList>
    </citation>
    <scope>NUCLEOTIDE SEQUENCE [LARGE SCALE GENOMIC DNA]</scope>
    <source>
        <strain evidence="3">Ec32 / CCAP1310/4</strain>
    </source>
</reference>
<dbReference type="EMBL" id="FN649730">
    <property type="protein sequence ID" value="CBJ31077.1"/>
    <property type="molecule type" value="Genomic_DNA"/>
</dbReference>
<proteinExistence type="predicted"/>
<name>D7FSD6_ECTSI</name>
<keyword evidence="3" id="KW-1185">Reference proteome</keyword>
<evidence type="ECO:0000313" key="3">
    <source>
        <dbReference type="Proteomes" id="UP000002630"/>
    </source>
</evidence>
<protein>
    <submittedName>
        <fullName evidence="2">Uncharacterized protein</fullName>
    </submittedName>
</protein>
<dbReference type="AlphaFoldDB" id="D7FSD6"/>
<gene>
    <name evidence="2" type="ORF">Esi_0232_0003</name>
</gene>
<accession>D7FSD6</accession>
<feature type="region of interest" description="Disordered" evidence="1">
    <location>
        <begin position="54"/>
        <end position="82"/>
    </location>
</feature>
<feature type="compositionally biased region" description="Gly residues" evidence="1">
    <location>
        <begin position="163"/>
        <end position="178"/>
    </location>
</feature>
<feature type="compositionally biased region" description="Low complexity" evidence="1">
    <location>
        <begin position="54"/>
        <end position="70"/>
    </location>
</feature>
<evidence type="ECO:0000256" key="1">
    <source>
        <dbReference type="SAM" id="MobiDB-lite"/>
    </source>
</evidence>
<dbReference type="EMBL" id="FN648412">
    <property type="protein sequence ID" value="CBJ31077.1"/>
    <property type="molecule type" value="Genomic_DNA"/>
</dbReference>